<dbReference type="GO" id="GO:0016020">
    <property type="term" value="C:membrane"/>
    <property type="evidence" value="ECO:0007669"/>
    <property type="project" value="UniProtKB-SubCell"/>
</dbReference>
<evidence type="ECO:0000256" key="1">
    <source>
        <dbReference type="ARBA" id="ARBA00004167"/>
    </source>
</evidence>
<evidence type="ECO:0000256" key="5">
    <source>
        <dbReference type="ARBA" id="ARBA00023002"/>
    </source>
</evidence>
<dbReference type="GO" id="GO:0071949">
    <property type="term" value="F:FAD binding"/>
    <property type="evidence" value="ECO:0007669"/>
    <property type="project" value="InterPro"/>
</dbReference>
<dbReference type="InterPro" id="IPR016166">
    <property type="entry name" value="FAD-bd_PCMH"/>
</dbReference>
<name>A0A382LCJ9_9ZZZZ</name>
<dbReference type="InterPro" id="IPR006094">
    <property type="entry name" value="Oxid_FAD_bind_N"/>
</dbReference>
<dbReference type="GO" id="GO:0050614">
    <property type="term" value="F:Delta24-sterol reductase activity"/>
    <property type="evidence" value="ECO:0007669"/>
    <property type="project" value="UniProtKB-EC"/>
</dbReference>
<dbReference type="InterPro" id="IPR040165">
    <property type="entry name" value="Diminuto-like"/>
</dbReference>
<feature type="non-terminal residue" evidence="8">
    <location>
        <position position="193"/>
    </location>
</feature>
<evidence type="ECO:0000256" key="4">
    <source>
        <dbReference type="ARBA" id="ARBA00022989"/>
    </source>
</evidence>
<dbReference type="InterPro" id="IPR036318">
    <property type="entry name" value="FAD-bd_PCMH-like_sf"/>
</dbReference>
<dbReference type="EMBL" id="UINC01086251">
    <property type="protein sequence ID" value="SVC34538.1"/>
    <property type="molecule type" value="Genomic_DNA"/>
</dbReference>
<dbReference type="InterPro" id="IPR016169">
    <property type="entry name" value="FAD-bd_PCMH_sub2"/>
</dbReference>
<gene>
    <name evidence="8" type="ORF">METZ01_LOCUS287392</name>
</gene>
<keyword evidence="4" id="KW-1133">Transmembrane helix</keyword>
<dbReference type="PROSITE" id="PS51387">
    <property type="entry name" value="FAD_PCMH"/>
    <property type="match status" value="1"/>
</dbReference>
<evidence type="ECO:0000313" key="8">
    <source>
        <dbReference type="EMBL" id="SVC34538.1"/>
    </source>
</evidence>
<keyword evidence="3" id="KW-0812">Transmembrane</keyword>
<comment type="subcellular location">
    <subcellularLocation>
        <location evidence="1">Membrane</location>
        <topology evidence="1">Single-pass membrane protein</topology>
    </subcellularLocation>
</comment>
<dbReference type="Gene3D" id="3.30.465.10">
    <property type="match status" value="1"/>
</dbReference>
<keyword evidence="5" id="KW-0560">Oxidoreductase</keyword>
<keyword evidence="6" id="KW-0472">Membrane</keyword>
<dbReference type="EC" id="1.3.1.72" evidence="2"/>
<dbReference type="SUPFAM" id="SSF56176">
    <property type="entry name" value="FAD-binding/transporter-associated domain-like"/>
    <property type="match status" value="1"/>
</dbReference>
<sequence>VVTESANVLAGYTSRRQALASTLSGLPPGPMRLQKETSNLFRNRNTGPHHALDVSAFNHVLNIDTKRNTIEVEGMTPYADVISASLRVGLMPKVVPQLKSITVGGAISGIGIESSSFRYGLPHESVLEMDVLLAGGDVVTCTPDNAHQDLFFGVPNSYGTLGYILRLKLEAIPVKPYVQLTHLEFDNSAAFFA</sequence>
<evidence type="ECO:0000259" key="7">
    <source>
        <dbReference type="PROSITE" id="PS51387"/>
    </source>
</evidence>
<proteinExistence type="predicted"/>
<dbReference type="PANTHER" id="PTHR10801:SF0">
    <property type="entry name" value="DELTA(24)-STEROL REDUCTASE"/>
    <property type="match status" value="1"/>
</dbReference>
<evidence type="ECO:0000256" key="6">
    <source>
        <dbReference type="ARBA" id="ARBA00023136"/>
    </source>
</evidence>
<evidence type="ECO:0000256" key="3">
    <source>
        <dbReference type="ARBA" id="ARBA00022692"/>
    </source>
</evidence>
<accession>A0A382LCJ9</accession>
<organism evidence="8">
    <name type="scientific">marine metagenome</name>
    <dbReference type="NCBI Taxonomy" id="408172"/>
    <lineage>
        <taxon>unclassified sequences</taxon>
        <taxon>metagenomes</taxon>
        <taxon>ecological metagenomes</taxon>
    </lineage>
</organism>
<reference evidence="8" key="1">
    <citation type="submission" date="2018-05" db="EMBL/GenBank/DDBJ databases">
        <authorList>
            <person name="Lanie J.A."/>
            <person name="Ng W.-L."/>
            <person name="Kazmierczak K.M."/>
            <person name="Andrzejewski T.M."/>
            <person name="Davidsen T.M."/>
            <person name="Wayne K.J."/>
            <person name="Tettelin H."/>
            <person name="Glass J.I."/>
            <person name="Rusch D."/>
            <person name="Podicherti R."/>
            <person name="Tsui H.-C.T."/>
            <person name="Winkler M.E."/>
        </authorList>
    </citation>
    <scope>NUCLEOTIDE SEQUENCE</scope>
</reference>
<protein>
    <recommendedName>
        <fullName evidence="2">Delta(24)-sterol reductase</fullName>
        <ecNumber evidence="2">1.3.1.72</ecNumber>
    </recommendedName>
</protein>
<evidence type="ECO:0000256" key="2">
    <source>
        <dbReference type="ARBA" id="ARBA00012405"/>
    </source>
</evidence>
<feature type="domain" description="FAD-binding PCMH-type" evidence="7">
    <location>
        <begin position="1"/>
        <end position="174"/>
    </location>
</feature>
<dbReference type="AlphaFoldDB" id="A0A382LCJ9"/>
<dbReference type="PANTHER" id="PTHR10801">
    <property type="entry name" value="24-DEHYDROCHOLESTEROL REDUCTASE"/>
    <property type="match status" value="1"/>
</dbReference>
<feature type="non-terminal residue" evidence="8">
    <location>
        <position position="1"/>
    </location>
</feature>
<dbReference type="Pfam" id="PF01565">
    <property type="entry name" value="FAD_binding_4"/>
    <property type="match status" value="1"/>
</dbReference>